<feature type="transmembrane region" description="Helical" evidence="3">
    <location>
        <begin position="74"/>
        <end position="93"/>
    </location>
</feature>
<dbReference type="InterPro" id="IPR052734">
    <property type="entry name" value="Nod_factor_acetyltransferase"/>
</dbReference>
<keyword evidence="6" id="KW-1185">Reference proteome</keyword>
<protein>
    <submittedName>
        <fullName evidence="5">Acyltransferase family protein</fullName>
    </submittedName>
</protein>
<name>A0AAE3LM33_9BACI</name>
<feature type="transmembrane region" description="Helical" evidence="3">
    <location>
        <begin position="131"/>
        <end position="147"/>
    </location>
</feature>
<dbReference type="Proteomes" id="UP001209318">
    <property type="component" value="Unassembled WGS sequence"/>
</dbReference>
<comment type="caution">
    <text evidence="5">The sequence shown here is derived from an EMBL/GenBank/DDBJ whole genome shotgun (WGS) entry which is preliminary data.</text>
</comment>
<gene>
    <name evidence="5" type="ORF">OEV98_01810</name>
</gene>
<evidence type="ECO:0000256" key="3">
    <source>
        <dbReference type="SAM" id="Phobius"/>
    </source>
</evidence>
<feature type="transmembrane region" description="Helical" evidence="3">
    <location>
        <begin position="153"/>
        <end position="173"/>
    </location>
</feature>
<reference evidence="5" key="1">
    <citation type="submission" date="2022-10" db="EMBL/GenBank/DDBJ databases">
        <title>Description of Fervidibacillus gen. nov. in the family Fervidibacillaceae fam. nov. with two species, Fervidibacillus albus sp. nov., and Fervidibacillus halotolerans sp. nov., isolated from tidal flat sediments.</title>
        <authorList>
            <person name="Kwon K.K."/>
            <person name="Yang S.-H."/>
        </authorList>
    </citation>
    <scope>NUCLEOTIDE SEQUENCE</scope>
    <source>
        <strain evidence="5">JCM 19140</strain>
    </source>
</reference>
<sequence>MNKRDFYFDNAKFLLIFFVVFGHLIQSFTKNNDVLYALYKTIYTFHMPAFILISGHFAKGFLEKDYIWKLMKKLLFPYMLFQLIYTIYYYFLLHQQSLEFNLLNPAWSLWFLISLFCWNLMLPLFAKMRPLAGLMLTFMIGIAIGYVESVDNFLSLSRTFVFFPFFLLGYHLRREHFQTIASKQYKILAISIAVCAFIIFYFYPIIDEKWLLGSKPYAQMVAETSLGATQRLIVYCISLIMSTCFLALVPKRKYSFTKIGKYTLYVYLLHGFIVKYFRQSVVEQWLAEHHLVWILVVAALAVVLLLSSPFIRIIAQPLIEMSITRWKKIWRRIRNVTNA</sequence>
<evidence type="ECO:0000256" key="2">
    <source>
        <dbReference type="ARBA" id="ARBA00007400"/>
    </source>
</evidence>
<dbReference type="Pfam" id="PF01757">
    <property type="entry name" value="Acyl_transf_3"/>
    <property type="match status" value="1"/>
</dbReference>
<dbReference type="PANTHER" id="PTHR37312">
    <property type="entry name" value="MEMBRANE-BOUND ACYLTRANSFERASE YKRP-RELATED"/>
    <property type="match status" value="1"/>
</dbReference>
<proteinExistence type="inferred from homology"/>
<dbReference type="GO" id="GO:0016747">
    <property type="term" value="F:acyltransferase activity, transferring groups other than amino-acyl groups"/>
    <property type="evidence" value="ECO:0007669"/>
    <property type="project" value="InterPro"/>
</dbReference>
<dbReference type="AlphaFoldDB" id="A0AAE3LM33"/>
<feature type="transmembrane region" description="Helical" evidence="3">
    <location>
        <begin position="262"/>
        <end position="278"/>
    </location>
</feature>
<keyword evidence="5" id="KW-0808">Transferase</keyword>
<feature type="transmembrane region" description="Helical" evidence="3">
    <location>
        <begin position="290"/>
        <end position="315"/>
    </location>
</feature>
<keyword evidence="3" id="KW-1133">Transmembrane helix</keyword>
<comment type="similarity">
    <text evidence="2">Belongs to the acyltransferase 3 family.</text>
</comment>
<keyword evidence="3" id="KW-0812">Transmembrane</keyword>
<evidence type="ECO:0000313" key="6">
    <source>
        <dbReference type="Proteomes" id="UP001209318"/>
    </source>
</evidence>
<feature type="transmembrane region" description="Helical" evidence="3">
    <location>
        <begin position="105"/>
        <end position="124"/>
    </location>
</feature>
<accession>A0AAE3LM33</accession>
<feature type="transmembrane region" description="Helical" evidence="3">
    <location>
        <begin position="41"/>
        <end position="62"/>
    </location>
</feature>
<dbReference type="PANTHER" id="PTHR37312:SF1">
    <property type="entry name" value="MEMBRANE-BOUND ACYLTRANSFERASE YKRP-RELATED"/>
    <property type="match status" value="1"/>
</dbReference>
<keyword evidence="5" id="KW-0012">Acyltransferase</keyword>
<feature type="domain" description="Acyltransferase 3" evidence="4">
    <location>
        <begin position="7"/>
        <end position="306"/>
    </location>
</feature>
<feature type="transmembrane region" description="Helical" evidence="3">
    <location>
        <begin position="12"/>
        <end position="29"/>
    </location>
</feature>
<evidence type="ECO:0000259" key="4">
    <source>
        <dbReference type="Pfam" id="PF01757"/>
    </source>
</evidence>
<dbReference type="EMBL" id="JAOUSF010000001">
    <property type="protein sequence ID" value="MCU9612297.1"/>
    <property type="molecule type" value="Genomic_DNA"/>
</dbReference>
<evidence type="ECO:0000313" key="5">
    <source>
        <dbReference type="EMBL" id="MCU9612297.1"/>
    </source>
</evidence>
<feature type="transmembrane region" description="Helical" evidence="3">
    <location>
        <begin position="232"/>
        <end position="250"/>
    </location>
</feature>
<organism evidence="5 6">
    <name type="scientific">Perspicuibacillus lycopersici</name>
    <dbReference type="NCBI Taxonomy" id="1325689"/>
    <lineage>
        <taxon>Bacteria</taxon>
        <taxon>Bacillati</taxon>
        <taxon>Bacillota</taxon>
        <taxon>Bacilli</taxon>
        <taxon>Bacillales</taxon>
        <taxon>Bacillaceae</taxon>
        <taxon>Perspicuibacillus</taxon>
    </lineage>
</organism>
<feature type="transmembrane region" description="Helical" evidence="3">
    <location>
        <begin position="185"/>
        <end position="206"/>
    </location>
</feature>
<dbReference type="InterPro" id="IPR002656">
    <property type="entry name" value="Acyl_transf_3_dom"/>
</dbReference>
<keyword evidence="3" id="KW-0472">Membrane</keyword>
<comment type="subcellular location">
    <subcellularLocation>
        <location evidence="1">Membrane</location>
    </subcellularLocation>
</comment>
<dbReference type="RefSeq" id="WP_263071428.1">
    <property type="nucleotide sequence ID" value="NZ_JAOUSF010000001.1"/>
</dbReference>
<evidence type="ECO:0000256" key="1">
    <source>
        <dbReference type="ARBA" id="ARBA00004370"/>
    </source>
</evidence>